<dbReference type="Proteomes" id="UP001341840">
    <property type="component" value="Unassembled WGS sequence"/>
</dbReference>
<accession>A0ABU6ZA04</accession>
<evidence type="ECO:0000313" key="3">
    <source>
        <dbReference type="Proteomes" id="UP001341840"/>
    </source>
</evidence>
<reference evidence="2 3" key="1">
    <citation type="journal article" date="2023" name="Plants (Basel)">
        <title>Bridging the Gap: Combining Genomics and Transcriptomics Approaches to Understand Stylosanthes scabra, an Orphan Legume from the Brazilian Caatinga.</title>
        <authorList>
            <person name="Ferreira-Neto J.R.C."/>
            <person name="da Silva M.D."/>
            <person name="Binneck E."/>
            <person name="de Melo N.F."/>
            <person name="da Silva R.H."/>
            <person name="de Melo A.L.T.M."/>
            <person name="Pandolfi V."/>
            <person name="Bustamante F.O."/>
            <person name="Brasileiro-Vidal A.C."/>
            <person name="Benko-Iseppon A.M."/>
        </authorList>
    </citation>
    <scope>NUCLEOTIDE SEQUENCE [LARGE SCALE GENOMIC DNA]</scope>
    <source>
        <tissue evidence="2">Leaves</tissue>
    </source>
</reference>
<proteinExistence type="predicted"/>
<evidence type="ECO:0000313" key="2">
    <source>
        <dbReference type="EMBL" id="MED6219402.1"/>
    </source>
</evidence>
<protein>
    <submittedName>
        <fullName evidence="2">Uncharacterized protein</fullName>
    </submittedName>
</protein>
<name>A0ABU6ZA04_9FABA</name>
<dbReference type="EMBL" id="JASCZI010272030">
    <property type="protein sequence ID" value="MED6219402.1"/>
    <property type="molecule type" value="Genomic_DNA"/>
</dbReference>
<gene>
    <name evidence="2" type="ORF">PIB30_035517</name>
</gene>
<evidence type="ECO:0000256" key="1">
    <source>
        <dbReference type="SAM" id="MobiDB-lite"/>
    </source>
</evidence>
<keyword evidence="3" id="KW-1185">Reference proteome</keyword>
<comment type="caution">
    <text evidence="2">The sequence shown here is derived from an EMBL/GenBank/DDBJ whole genome shotgun (WGS) entry which is preliminary data.</text>
</comment>
<feature type="region of interest" description="Disordered" evidence="1">
    <location>
        <begin position="1"/>
        <end position="23"/>
    </location>
</feature>
<organism evidence="2 3">
    <name type="scientific">Stylosanthes scabra</name>
    <dbReference type="NCBI Taxonomy" id="79078"/>
    <lineage>
        <taxon>Eukaryota</taxon>
        <taxon>Viridiplantae</taxon>
        <taxon>Streptophyta</taxon>
        <taxon>Embryophyta</taxon>
        <taxon>Tracheophyta</taxon>
        <taxon>Spermatophyta</taxon>
        <taxon>Magnoliopsida</taxon>
        <taxon>eudicotyledons</taxon>
        <taxon>Gunneridae</taxon>
        <taxon>Pentapetalae</taxon>
        <taxon>rosids</taxon>
        <taxon>fabids</taxon>
        <taxon>Fabales</taxon>
        <taxon>Fabaceae</taxon>
        <taxon>Papilionoideae</taxon>
        <taxon>50 kb inversion clade</taxon>
        <taxon>dalbergioids sensu lato</taxon>
        <taxon>Dalbergieae</taxon>
        <taxon>Pterocarpus clade</taxon>
        <taxon>Stylosanthes</taxon>
    </lineage>
</organism>
<sequence>MDPIKKPQIPDLNLPAPQDAEAGPSQILTMQDPKAKFVEVEATTVAVTSKRKAAQAYQNGSKRFKGE</sequence>